<evidence type="ECO:0000313" key="7">
    <source>
        <dbReference type="EMBL" id="NNH26400.1"/>
    </source>
</evidence>
<keyword evidence="2 6" id="KW-0698">rRNA processing</keyword>
<dbReference type="Proteomes" id="UP000555322">
    <property type="component" value="Unassembled WGS sequence"/>
</dbReference>
<dbReference type="InterPro" id="IPR023397">
    <property type="entry name" value="SAM-dep_MeTrfase_MraW_recog"/>
</dbReference>
<gene>
    <name evidence="6 7" type="primary">rsmH</name>
    <name evidence="7" type="ORF">HLH15_07900</name>
</gene>
<dbReference type="InterPro" id="IPR029063">
    <property type="entry name" value="SAM-dependent_MTases_sf"/>
</dbReference>
<organism evidence="7 8">
    <name type="scientific">Acinetobacter terrestris</name>
    <dbReference type="NCBI Taxonomy" id="2529843"/>
    <lineage>
        <taxon>Bacteria</taxon>
        <taxon>Pseudomonadati</taxon>
        <taxon>Pseudomonadota</taxon>
        <taxon>Gammaproteobacteria</taxon>
        <taxon>Moraxellales</taxon>
        <taxon>Moraxellaceae</taxon>
        <taxon>Acinetobacter</taxon>
        <taxon>Acinetobacter Taxon 24</taxon>
    </lineage>
</organism>
<keyword evidence="6" id="KW-0963">Cytoplasm</keyword>
<keyword evidence="5 6" id="KW-0949">S-adenosyl-L-methionine</keyword>
<reference evidence="7 8" key="1">
    <citation type="submission" date="2020-04" db="EMBL/GenBank/DDBJ databases">
        <title>Acinetobacter Taxon 24.</title>
        <authorList>
            <person name="Nemec A."/>
            <person name="Radolfova-Krizova L."/>
            <person name="Higgins P.G."/>
            <person name="Spanelova P."/>
        </authorList>
    </citation>
    <scope>NUCLEOTIDE SEQUENCE [LARGE SCALE GENOMIC DNA]</scope>
    <source>
        <strain evidence="7 8">ANC 5084</strain>
    </source>
</reference>
<evidence type="ECO:0000256" key="5">
    <source>
        <dbReference type="ARBA" id="ARBA00022691"/>
    </source>
</evidence>
<dbReference type="Gene3D" id="3.40.50.150">
    <property type="entry name" value="Vaccinia Virus protein VP39"/>
    <property type="match status" value="1"/>
</dbReference>
<evidence type="ECO:0000313" key="8">
    <source>
        <dbReference type="Proteomes" id="UP000555322"/>
    </source>
</evidence>
<keyword evidence="8" id="KW-1185">Reference proteome</keyword>
<dbReference type="NCBIfam" id="TIGR00006">
    <property type="entry name" value="16S rRNA (cytosine(1402)-N(4))-methyltransferase RsmH"/>
    <property type="match status" value="1"/>
</dbReference>
<comment type="caution">
    <text evidence="7">The sequence shown here is derived from an EMBL/GenBank/DDBJ whole genome shotgun (WGS) entry which is preliminary data.</text>
</comment>
<keyword evidence="4 6" id="KW-0808">Transferase</keyword>
<evidence type="ECO:0000256" key="6">
    <source>
        <dbReference type="HAMAP-Rule" id="MF_01007"/>
    </source>
</evidence>
<accession>A0ABX1UT47</accession>
<feature type="binding site" evidence="6">
    <location>
        <position position="78"/>
    </location>
    <ligand>
        <name>S-adenosyl-L-methionine</name>
        <dbReference type="ChEBI" id="CHEBI:59789"/>
    </ligand>
</feature>
<feature type="binding site" evidence="6">
    <location>
        <position position="99"/>
    </location>
    <ligand>
        <name>S-adenosyl-L-methionine</name>
        <dbReference type="ChEBI" id="CHEBI:59789"/>
    </ligand>
</feature>
<dbReference type="RefSeq" id="WP_067868917.1">
    <property type="nucleotide sequence ID" value="NZ_JABERJ010000017.1"/>
</dbReference>
<evidence type="ECO:0000256" key="2">
    <source>
        <dbReference type="ARBA" id="ARBA00022552"/>
    </source>
</evidence>
<evidence type="ECO:0000256" key="4">
    <source>
        <dbReference type="ARBA" id="ARBA00022679"/>
    </source>
</evidence>
<comment type="function">
    <text evidence="6">Specifically methylates the N4 position of cytidine in position 1402 (C1402) of 16S rRNA.</text>
</comment>
<feature type="binding site" evidence="6">
    <location>
        <begin position="32"/>
        <end position="34"/>
    </location>
    <ligand>
        <name>S-adenosyl-L-methionine</name>
        <dbReference type="ChEBI" id="CHEBI:59789"/>
    </ligand>
</feature>
<dbReference type="SUPFAM" id="SSF81799">
    <property type="entry name" value="Putative methyltransferase TM0872, insert domain"/>
    <property type="match status" value="1"/>
</dbReference>
<dbReference type="SUPFAM" id="SSF53335">
    <property type="entry name" value="S-adenosyl-L-methionine-dependent methyltransferases"/>
    <property type="match status" value="1"/>
</dbReference>
<name>A0ABX1UT47_9GAMM</name>
<protein>
    <recommendedName>
        <fullName evidence="6">Ribosomal RNA small subunit methyltransferase H</fullName>
        <ecNumber evidence="6">2.1.1.199</ecNumber>
    </recommendedName>
    <alternativeName>
        <fullName evidence="6">16S rRNA m(4)C1402 methyltransferase</fullName>
    </alternativeName>
    <alternativeName>
        <fullName evidence="6">rRNA (cytosine-N(4)-)-methyltransferase RsmH</fullName>
    </alternativeName>
</protein>
<evidence type="ECO:0000256" key="1">
    <source>
        <dbReference type="ARBA" id="ARBA00010396"/>
    </source>
</evidence>
<comment type="similarity">
    <text evidence="1 6">Belongs to the methyltransferase superfamily. RsmH family.</text>
</comment>
<proteinExistence type="inferred from homology"/>
<feature type="binding site" evidence="6">
    <location>
        <position position="106"/>
    </location>
    <ligand>
        <name>S-adenosyl-L-methionine</name>
        <dbReference type="ChEBI" id="CHEBI:59789"/>
    </ligand>
</feature>
<evidence type="ECO:0000256" key="3">
    <source>
        <dbReference type="ARBA" id="ARBA00022603"/>
    </source>
</evidence>
<dbReference type="HAMAP" id="MF_01007">
    <property type="entry name" value="16SrRNA_methyltr_H"/>
    <property type="match status" value="1"/>
</dbReference>
<sequence length="307" mass="34442">MSHISVLLHETVDALLADRNTGIYVDGTFGRGGHTRFLLSKLDENARVYGFDKDPQALEAAAILEQEDSRFKIIHASFADLKQELEARGIGLVDGVMADLGVSSPQLDQAERGFSFMKDGPLDMRMDNSKGPTAAEWLVNIEEEALANAIFQYGEERYSRRIAKAIKAAGYIETTAQLAEIVKVAHPKWEKNKHAATRTFQGIRIAINKELEDIEAFLPQAVDVLKTGGRLAVISFHSLEDRLIKQFIQKESTLAEDTSWGMPQEREDTRRLKKISRVRASEEEIKANFRSRSAWLRVAERLASKGE</sequence>
<dbReference type="Gene3D" id="1.10.150.170">
    <property type="entry name" value="Putative methyltransferase TM0872, insert domain"/>
    <property type="match status" value="1"/>
</dbReference>
<dbReference type="Pfam" id="PF01795">
    <property type="entry name" value="Methyltransf_5"/>
    <property type="match status" value="1"/>
</dbReference>
<dbReference type="EC" id="2.1.1.199" evidence="6"/>
<dbReference type="PANTHER" id="PTHR11265:SF0">
    <property type="entry name" value="12S RRNA N4-METHYLCYTIDINE METHYLTRANSFERASE"/>
    <property type="match status" value="1"/>
</dbReference>
<dbReference type="EMBL" id="JABERJ010000017">
    <property type="protein sequence ID" value="NNH26400.1"/>
    <property type="molecule type" value="Genomic_DNA"/>
</dbReference>
<feature type="binding site" evidence="6">
    <location>
        <position position="52"/>
    </location>
    <ligand>
        <name>S-adenosyl-L-methionine</name>
        <dbReference type="ChEBI" id="CHEBI:59789"/>
    </ligand>
</feature>
<dbReference type="PIRSF" id="PIRSF004486">
    <property type="entry name" value="MraW"/>
    <property type="match status" value="1"/>
</dbReference>
<comment type="subcellular location">
    <subcellularLocation>
        <location evidence="6">Cytoplasm</location>
    </subcellularLocation>
</comment>
<comment type="catalytic activity">
    <reaction evidence="6">
        <text>cytidine(1402) in 16S rRNA + S-adenosyl-L-methionine = N(4)-methylcytidine(1402) in 16S rRNA + S-adenosyl-L-homocysteine + H(+)</text>
        <dbReference type="Rhea" id="RHEA:42928"/>
        <dbReference type="Rhea" id="RHEA-COMP:10286"/>
        <dbReference type="Rhea" id="RHEA-COMP:10287"/>
        <dbReference type="ChEBI" id="CHEBI:15378"/>
        <dbReference type="ChEBI" id="CHEBI:57856"/>
        <dbReference type="ChEBI" id="CHEBI:59789"/>
        <dbReference type="ChEBI" id="CHEBI:74506"/>
        <dbReference type="ChEBI" id="CHEBI:82748"/>
        <dbReference type="EC" id="2.1.1.199"/>
    </reaction>
</comment>
<dbReference type="InterPro" id="IPR002903">
    <property type="entry name" value="RsmH"/>
</dbReference>
<dbReference type="PANTHER" id="PTHR11265">
    <property type="entry name" value="S-ADENOSYL-METHYLTRANSFERASE MRAW"/>
    <property type="match status" value="1"/>
</dbReference>
<keyword evidence="3 6" id="KW-0489">Methyltransferase</keyword>